<keyword evidence="1" id="KW-1133">Transmembrane helix</keyword>
<keyword evidence="3" id="KW-1185">Reference proteome</keyword>
<organism evidence="2 3">
    <name type="scientific">Pseudomonas oryzihabitans</name>
    <dbReference type="NCBI Taxonomy" id="47885"/>
    <lineage>
        <taxon>Bacteria</taxon>
        <taxon>Pseudomonadati</taxon>
        <taxon>Pseudomonadota</taxon>
        <taxon>Gammaproteobacteria</taxon>
        <taxon>Pseudomonadales</taxon>
        <taxon>Pseudomonadaceae</taxon>
        <taxon>Pseudomonas</taxon>
    </lineage>
</organism>
<dbReference type="EMBL" id="MTLN01000002">
    <property type="protein sequence ID" value="ONN73029.1"/>
    <property type="molecule type" value="Genomic_DNA"/>
</dbReference>
<feature type="transmembrane region" description="Helical" evidence="1">
    <location>
        <begin position="343"/>
        <end position="363"/>
    </location>
</feature>
<keyword evidence="1" id="KW-0472">Membrane</keyword>
<name>A0ABX3IXC2_9PSED</name>
<sequence length="435" mass="47513">MMIMSAVVAPPQSAFQQALSWRYSTLAVWTAISLLFVETFSGALRYYLDMAGASALIYLPKIACLALFALQLATAKLPRILWVALLSIPAYAALALLHGASINNVFFSLFVYSPLLFGLLCGRELLEQRRLLGRVVLGLLIASLIGILLDKYTSVPWKGYSYTLGGNDIAGNTNWMAGEADRIAGFARVSNVLAALIAVYCLYLSYFARSYTLWLLMALTGLFGILLTTSKAPAAAFAFTLMLMLGRRFPWSTYLLLLLGVVGGLLLPILSLIRDFDPHVVTSDSGLASFYDRLVNTWPNVVEVMSEPGWTLTGAGFGMFGSTMAAFPVPGLDLMVNCDSSVVYLWCVFGVVGIALYCLQLPLFIRLYLNRDRESHTLLAIAFCLCLIGWTTDLFEIGVANLFIGITLGYLLLKPKTDPGLHLVRPAPETLAPHA</sequence>
<keyword evidence="1" id="KW-0812">Transmembrane</keyword>
<evidence type="ECO:0000313" key="3">
    <source>
        <dbReference type="Proteomes" id="UP000189310"/>
    </source>
</evidence>
<accession>A0ABX3IXC2</accession>
<comment type="caution">
    <text evidence="2">The sequence shown here is derived from an EMBL/GenBank/DDBJ whole genome shotgun (WGS) entry which is preliminary data.</text>
</comment>
<feature type="transmembrane region" description="Helical" evidence="1">
    <location>
        <begin position="214"/>
        <end position="242"/>
    </location>
</feature>
<feature type="transmembrane region" description="Helical" evidence="1">
    <location>
        <begin position="26"/>
        <end position="48"/>
    </location>
</feature>
<protein>
    <recommendedName>
        <fullName evidence="4">O-antigen ligase domain-containing protein</fullName>
    </recommendedName>
</protein>
<proteinExistence type="predicted"/>
<feature type="transmembrane region" description="Helical" evidence="1">
    <location>
        <begin position="189"/>
        <end position="208"/>
    </location>
</feature>
<gene>
    <name evidence="2" type="ORF">BVL52_04385</name>
</gene>
<evidence type="ECO:0000313" key="2">
    <source>
        <dbReference type="EMBL" id="ONN73029.1"/>
    </source>
</evidence>
<feature type="transmembrane region" description="Helical" evidence="1">
    <location>
        <begin position="105"/>
        <end position="125"/>
    </location>
</feature>
<feature type="transmembrane region" description="Helical" evidence="1">
    <location>
        <begin position="80"/>
        <end position="98"/>
    </location>
</feature>
<feature type="transmembrane region" description="Helical" evidence="1">
    <location>
        <begin position="55"/>
        <end position="74"/>
    </location>
</feature>
<evidence type="ECO:0008006" key="4">
    <source>
        <dbReference type="Google" id="ProtNLM"/>
    </source>
</evidence>
<feature type="transmembrane region" description="Helical" evidence="1">
    <location>
        <begin position="254"/>
        <end position="273"/>
    </location>
</feature>
<feature type="transmembrane region" description="Helical" evidence="1">
    <location>
        <begin position="131"/>
        <end position="149"/>
    </location>
</feature>
<feature type="transmembrane region" description="Helical" evidence="1">
    <location>
        <begin position="375"/>
        <end position="391"/>
    </location>
</feature>
<dbReference type="Proteomes" id="UP000189310">
    <property type="component" value="Unassembled WGS sequence"/>
</dbReference>
<reference evidence="2 3" key="1">
    <citation type="submission" date="2017-01" db="EMBL/GenBank/DDBJ databases">
        <title>Pseudomonas psychrotolerans genome sequencing and assembly.</title>
        <authorList>
            <person name="Vyas B."/>
            <person name="Mayilraj S."/>
        </authorList>
    </citation>
    <scope>NUCLEOTIDE SEQUENCE [LARGE SCALE GENOMIC DNA]</scope>
    <source>
        <strain evidence="2 3">SDS18</strain>
    </source>
</reference>
<evidence type="ECO:0000256" key="1">
    <source>
        <dbReference type="SAM" id="Phobius"/>
    </source>
</evidence>